<feature type="transmembrane region" description="Helical" evidence="1">
    <location>
        <begin position="434"/>
        <end position="455"/>
    </location>
</feature>
<evidence type="ECO:0000256" key="1">
    <source>
        <dbReference type="SAM" id="Phobius"/>
    </source>
</evidence>
<keyword evidence="1" id="KW-0812">Transmembrane</keyword>
<organism evidence="2 3">
    <name type="scientific">Faecalicatena faecalis</name>
    <dbReference type="NCBI Taxonomy" id="2726362"/>
    <lineage>
        <taxon>Bacteria</taxon>
        <taxon>Bacillati</taxon>
        <taxon>Bacillota</taxon>
        <taxon>Clostridia</taxon>
        <taxon>Lachnospirales</taxon>
        <taxon>Lachnospiraceae</taxon>
        <taxon>Faecalicatena</taxon>
    </lineage>
</organism>
<feature type="transmembrane region" description="Helical" evidence="1">
    <location>
        <begin position="313"/>
        <end position="333"/>
    </location>
</feature>
<keyword evidence="1" id="KW-0472">Membrane</keyword>
<feature type="transmembrane region" description="Helical" evidence="1">
    <location>
        <begin position="506"/>
        <end position="529"/>
    </location>
</feature>
<feature type="transmembrane region" description="Helical" evidence="1">
    <location>
        <begin position="75"/>
        <end position="102"/>
    </location>
</feature>
<feature type="transmembrane region" description="Helical" evidence="1">
    <location>
        <begin position="248"/>
        <end position="266"/>
    </location>
</feature>
<dbReference type="EMBL" id="JABACJ020000027">
    <property type="protein sequence ID" value="MBU3878067.1"/>
    <property type="molecule type" value="Genomic_DNA"/>
</dbReference>
<accession>A0ABS6DA73</accession>
<evidence type="ECO:0008006" key="4">
    <source>
        <dbReference type="Google" id="ProtNLM"/>
    </source>
</evidence>
<feature type="transmembrane region" description="Helical" evidence="1">
    <location>
        <begin position="193"/>
        <end position="212"/>
    </location>
</feature>
<reference evidence="2 3" key="1">
    <citation type="submission" date="2021-06" db="EMBL/GenBank/DDBJ databases">
        <title>Faecalicatena sp. nov. isolated from porcine feces.</title>
        <authorList>
            <person name="Oh B.S."/>
            <person name="Lee J.H."/>
        </authorList>
    </citation>
    <scope>NUCLEOTIDE SEQUENCE [LARGE SCALE GENOMIC DNA]</scope>
    <source>
        <strain evidence="2 3">AGMB00832</strain>
    </source>
</reference>
<feature type="transmembrane region" description="Helical" evidence="1">
    <location>
        <begin position="35"/>
        <end position="55"/>
    </location>
</feature>
<sequence>MMSRWIKIFQLSRTICRLNFSFLNVRHRLKEQLDIYFIVLLCFIAGMIGVFYYYYFQIMEQAYTGLVEFGMANLFFPLILSGLSIILTIISSFLLINLFCFSKDLENILLFPIQPCDIFTSKYISNILFCYGIEILLLFPVCIIQTEHTGDISVIITYISAIIMLPHIVTFPLSVIVTICLKIAMYLRRMRTILAVTGIGIYLAGNVIYRVATADLHMNLEQNFLSGVTQLCTPFPFYDKYICLNTGLKLFAAILSVIAVVGYYYLSNFVIGIKYAVYSRQVRLIAAKMKYHSSSKLKSYFSKECKMFFRNPVYVINGLFGIIITPFLLPFSFRVSAAAESIEQIRILVTAPEFSFYATLFSLAVIVLTSSINVIASSSFSREGANLWIAKLIPYGLKQQAFVKILFAVIVSFVGIIINCLIFKLYFYYNFRQIFVIVLAGTLFTILWNTIGVFIDMKHPKLEWTNEVEAVKQNINVILSIVVCIIISAGYFLIVMKMIQRCFTPFVITGVISCSLLVLILIVCIGITLEQE</sequence>
<dbReference type="Proteomes" id="UP000723714">
    <property type="component" value="Unassembled WGS sequence"/>
</dbReference>
<feature type="transmembrane region" description="Helical" evidence="1">
    <location>
        <begin position="475"/>
        <end position="494"/>
    </location>
</feature>
<evidence type="ECO:0000313" key="2">
    <source>
        <dbReference type="EMBL" id="MBU3878067.1"/>
    </source>
</evidence>
<keyword evidence="1" id="KW-1133">Transmembrane helix</keyword>
<keyword evidence="3" id="KW-1185">Reference proteome</keyword>
<evidence type="ECO:0000313" key="3">
    <source>
        <dbReference type="Proteomes" id="UP000723714"/>
    </source>
</evidence>
<dbReference type="RefSeq" id="WP_216244614.1">
    <property type="nucleotide sequence ID" value="NZ_JABACJ020000027.1"/>
</dbReference>
<name>A0ABS6DA73_9FIRM</name>
<gene>
    <name evidence="2" type="ORF">HGO97_019885</name>
</gene>
<protein>
    <recommendedName>
        <fullName evidence="4">ABC-2 type transport system permease protein</fullName>
    </recommendedName>
</protein>
<feature type="transmembrane region" description="Helical" evidence="1">
    <location>
        <begin position="152"/>
        <end position="181"/>
    </location>
</feature>
<feature type="transmembrane region" description="Helical" evidence="1">
    <location>
        <begin position="354"/>
        <end position="381"/>
    </location>
</feature>
<feature type="transmembrane region" description="Helical" evidence="1">
    <location>
        <begin position="123"/>
        <end position="146"/>
    </location>
</feature>
<proteinExistence type="predicted"/>
<feature type="transmembrane region" description="Helical" evidence="1">
    <location>
        <begin position="401"/>
        <end position="422"/>
    </location>
</feature>
<comment type="caution">
    <text evidence="2">The sequence shown here is derived from an EMBL/GenBank/DDBJ whole genome shotgun (WGS) entry which is preliminary data.</text>
</comment>